<dbReference type="Pfam" id="PF22585">
    <property type="entry name" value="Sialidase-like_CBM"/>
    <property type="match status" value="1"/>
</dbReference>
<dbReference type="InterPro" id="IPR011050">
    <property type="entry name" value="Pectin_lyase_fold/virulence"/>
</dbReference>
<reference evidence="5 6" key="1">
    <citation type="submission" date="2019-04" db="EMBL/GenBank/DDBJ databases">
        <authorList>
            <person name="Van Vliet M D."/>
        </authorList>
    </citation>
    <scope>NUCLEOTIDE SEQUENCE [LARGE SCALE GENOMIC DNA]</scope>
    <source>
        <strain evidence="5 6">F1</strain>
    </source>
</reference>
<dbReference type="InterPro" id="IPR012334">
    <property type="entry name" value="Pectin_lyas_fold"/>
</dbReference>
<organism evidence="5 6">
    <name type="scientific">Pontiella desulfatans</name>
    <dbReference type="NCBI Taxonomy" id="2750659"/>
    <lineage>
        <taxon>Bacteria</taxon>
        <taxon>Pseudomonadati</taxon>
        <taxon>Kiritimatiellota</taxon>
        <taxon>Kiritimatiellia</taxon>
        <taxon>Kiritimatiellales</taxon>
        <taxon>Pontiellaceae</taxon>
        <taxon>Pontiella</taxon>
    </lineage>
</organism>
<evidence type="ECO:0000256" key="1">
    <source>
        <dbReference type="ARBA" id="ARBA00022729"/>
    </source>
</evidence>
<dbReference type="InterPro" id="IPR048482">
    <property type="entry name" value="GH141_ins"/>
</dbReference>
<dbReference type="EMBL" id="CAAHFG010000001">
    <property type="protein sequence ID" value="VGO12328.1"/>
    <property type="molecule type" value="Genomic_DNA"/>
</dbReference>
<evidence type="ECO:0000313" key="5">
    <source>
        <dbReference type="EMBL" id="VGO12328.1"/>
    </source>
</evidence>
<dbReference type="InterPro" id="IPR013320">
    <property type="entry name" value="ConA-like_dom_sf"/>
</dbReference>
<evidence type="ECO:0000256" key="2">
    <source>
        <dbReference type="SAM" id="SignalP"/>
    </source>
</evidence>
<feature type="domain" description="BT-1020-like structural beta-sandwich" evidence="4">
    <location>
        <begin position="1277"/>
        <end position="1372"/>
    </location>
</feature>
<gene>
    <name evidence="5" type="ORF">PDESU_00880</name>
</gene>
<dbReference type="SUPFAM" id="SSF51126">
    <property type="entry name" value="Pectin lyase-like"/>
    <property type="match status" value="2"/>
</dbReference>
<proteinExistence type="predicted"/>
<keyword evidence="1 2" id="KW-0732">Signal</keyword>
<evidence type="ECO:0000259" key="3">
    <source>
        <dbReference type="Pfam" id="PF21231"/>
    </source>
</evidence>
<dbReference type="Gene3D" id="2.160.20.10">
    <property type="entry name" value="Single-stranded right-handed beta-helix, Pectin lyase-like"/>
    <property type="match status" value="2"/>
</dbReference>
<feature type="signal peptide" evidence="2">
    <location>
        <begin position="1"/>
        <end position="38"/>
    </location>
</feature>
<keyword evidence="6" id="KW-1185">Reference proteome</keyword>
<protein>
    <recommendedName>
        <fullName evidence="7">Pectate lyase C</fullName>
    </recommendedName>
</protein>
<dbReference type="PANTHER" id="PTHR36453">
    <property type="entry name" value="SECRETED PROTEIN-RELATED"/>
    <property type="match status" value="1"/>
</dbReference>
<accession>A0A6C2TXB7</accession>
<evidence type="ECO:0000313" key="6">
    <source>
        <dbReference type="Proteomes" id="UP000366872"/>
    </source>
</evidence>
<name>A0A6C2TXB7_PONDE</name>
<evidence type="ECO:0000259" key="4">
    <source>
        <dbReference type="Pfam" id="PF22585"/>
    </source>
</evidence>
<feature type="chain" id="PRO_5025636212" description="Pectate lyase C" evidence="2">
    <location>
        <begin position="39"/>
        <end position="1548"/>
    </location>
</feature>
<dbReference type="Proteomes" id="UP000366872">
    <property type="component" value="Unassembled WGS sequence"/>
</dbReference>
<dbReference type="PROSITE" id="PS51257">
    <property type="entry name" value="PROKAR_LIPOPROTEIN"/>
    <property type="match status" value="1"/>
</dbReference>
<dbReference type="InterPro" id="IPR013425">
    <property type="entry name" value="Autotrns_rpt"/>
</dbReference>
<dbReference type="Pfam" id="PF12951">
    <property type="entry name" value="PATR"/>
    <property type="match status" value="2"/>
</dbReference>
<dbReference type="PANTHER" id="PTHR36453:SF1">
    <property type="entry name" value="RIGHT HANDED BETA HELIX DOMAIN-CONTAINING PROTEIN"/>
    <property type="match status" value="1"/>
</dbReference>
<feature type="domain" description="GH141-like insertion" evidence="3">
    <location>
        <begin position="750"/>
        <end position="881"/>
    </location>
</feature>
<dbReference type="SUPFAM" id="SSF49899">
    <property type="entry name" value="Concanavalin A-like lectins/glucanases"/>
    <property type="match status" value="1"/>
</dbReference>
<dbReference type="NCBIfam" id="TIGR02601">
    <property type="entry name" value="autotrns_rpt"/>
    <property type="match status" value="2"/>
</dbReference>
<evidence type="ECO:0008006" key="7">
    <source>
        <dbReference type="Google" id="ProtNLM"/>
    </source>
</evidence>
<sequence>MVFFMTRNSLIHWARSVCNHALFLPTLLLAFACSGAHAVTISTTKWQGDTSANWFTGSNWSVGVPSEDVVAIFTTDFTSGNSQPTVTAADIIDEIRIIQPAKDVTITIPAGTSLSVDNNTGLDGRSISMNAARKNLTIIGDGTFVQRNANGDSTWLITSGQPIGDLTIETAALEIESQTLTISAGSARTVNIVPAVSPTTAGIKKTGSGRLILHGQNQWSGPTTISNGTLEFGTNQAVSSSSPVVFNNNAVLEPGGHDGQFSTLAVNSHVVFDFESTGASHLAFADSSSIAWTTPNLIITNFTPGTDSIRFGTTAGGLSPAQLAGITLNGSSNLALLSSGYLAFAPDFATVGEYHWDGDSGHAWETASNWISNAVPPDNAVALFDTPFSAPNAQPTIHAGTGVDELRVLAPEKDVVLTIVSNTLFNIGHNTEGNHHAIEMASATRALTILGQGHLAQGCGEYADPLWNITGAGDLTISPAQFSISNNVALTINTGAERTVGINTACNPTLASVRKTGAGRLILSGQNQWQGKTTVDAGTLRFATHQPLDASSALILNAGSILETGGHGGTFSTLEVNGPATLDFGNAGTSQLAFLDSSAETWSLPTLTITNFTQGTDSIRFGTDQLTLDADGYLVVEQPEPIQEYYIDPALGDETHPGTETEPFRTIEQARDAVRLINGAMTKDIVVYLRGGTYAVEQTIELDERDSGTNGFNIIYRNYPNEAPILEGGVPITGWTPLSNGIWQAGVGDFEFLQLYVNNRLAQRARFPESGQENEILNNDKINKKVKINKGQISNWSNLNRVQMVIGRSFTLARLRIDSIEEYATFDKVIPMEPERTNFFNADGPLDGSPSFYYENHFSFLDTPGEWFLDVDTGTVYYMPRPGEDLSVMEAIAPATERLLSIENAENITLFGLTFQHSAWNAPATEGMAQRQAGMRITLASKFTVNPSAVYFKRINDVRVERCIFRQMGVNAVNFDVGTRDNVMVGNVFSEIADTGIVYDIDNKRGQSGADLSLDDTFDSNYFFHMGNIYYGGGAMFTFWPDSISIVHNEIAYTGGLGLNLGWGATHATTCFQAPYVAYNRIHDAAVWCRDSGAIHTKSDSSGGVIYKNWIYNVNTVDWWKTGPSRTINGIHLDDNTENYTIQDNVFMNCESYDIRTKEGVNDITMLNNGGQSQATKDESGLRMGYRDIKNFHQGGAIGRDLMPGELYTGAPSAPLSLLFEDLFDSEATGAAPAGYSVATASGCTASISDVPGGGNRSLRMDDGNSGDVGVDISKSFIPQSERVSCEFRVKPGQTGNNLFFSFRDAEDREACQVGFSASALLRYYYRTDNYENLGGYSTDTWYTIRVEADVEQQLYSVWVNGNLAMGDALFMNDQRTGNLAERVESIDAVNLYNSYGTGHFDIDYIRVEGDAPYGLSTEQGTPRSWLDTHHDTSGWTAADFELFDFADVDGDGKKGWEEWTAGTDPNNSGSIFKISDTAANSGLSLSWNSVAGRYYTVQSAENPDGPWNNVADAAYVNKPGTGSTIHYFEGTLPDNHRFFRIVASPTE</sequence>
<dbReference type="Pfam" id="PF21231">
    <property type="entry name" value="GH141_M"/>
    <property type="match status" value="1"/>
</dbReference>
<dbReference type="InterPro" id="IPR054490">
    <property type="entry name" value="BT_1020-like_b-sandwich_1"/>
</dbReference>